<accession>N0E4K3</accession>
<reference evidence="13 14" key="1">
    <citation type="journal article" date="2013" name="ISME J.">
        <title>A metabolic model for members of the genus Tetrasphaera involved in enhanced biological phosphorus removal.</title>
        <authorList>
            <person name="Kristiansen R."/>
            <person name="Nguyen H.T.T."/>
            <person name="Saunders A.M."/>
            <person name="Nielsen J.L."/>
            <person name="Wimmer R."/>
            <person name="Le V.Q."/>
            <person name="McIlroy S.J."/>
            <person name="Petrovski S."/>
            <person name="Seviour R.J."/>
            <person name="Calteau A."/>
            <person name="Nielsen K.L."/>
            <person name="Nielsen P.H."/>
        </authorList>
    </citation>
    <scope>NUCLEOTIDE SEQUENCE [LARGE SCALE GENOMIC DNA]</scope>
    <source>
        <strain evidence="13 14">Lp2</strain>
    </source>
</reference>
<dbReference type="InterPro" id="IPR005311">
    <property type="entry name" value="PBP_dimer"/>
</dbReference>
<evidence type="ECO:0000313" key="13">
    <source>
        <dbReference type="EMBL" id="CCH70765.1"/>
    </source>
</evidence>
<dbReference type="HOGENOM" id="CLU_009289_1_2_11"/>
<evidence type="ECO:0000256" key="1">
    <source>
        <dbReference type="ARBA" id="ARBA00004167"/>
    </source>
</evidence>
<comment type="caution">
    <text evidence="13">The sequence shown here is derived from an EMBL/GenBank/DDBJ whole genome shotgun (WGS) entry which is preliminary data.</text>
</comment>
<evidence type="ECO:0000256" key="4">
    <source>
        <dbReference type="ARBA" id="ARBA00022475"/>
    </source>
</evidence>
<gene>
    <name evidence="13" type="ORF">BN10_670010</name>
</gene>
<dbReference type="GO" id="GO:0071972">
    <property type="term" value="F:peptidoglycan L,D-transpeptidase activity"/>
    <property type="evidence" value="ECO:0007669"/>
    <property type="project" value="TreeGrafter"/>
</dbReference>
<dbReference type="PANTHER" id="PTHR30627:SF2">
    <property type="entry name" value="PEPTIDOGLYCAN D,D-TRANSPEPTIDASE MRDA"/>
    <property type="match status" value="1"/>
</dbReference>
<dbReference type="EMBL" id="CAIZ01000138">
    <property type="protein sequence ID" value="CCH70765.1"/>
    <property type="molecule type" value="Genomic_DNA"/>
</dbReference>
<dbReference type="PANTHER" id="PTHR30627">
    <property type="entry name" value="PEPTIDOGLYCAN D,D-TRANSPEPTIDASE"/>
    <property type="match status" value="1"/>
</dbReference>
<feature type="domain" description="Penicillin-binding protein transpeptidase" evidence="11">
    <location>
        <begin position="316"/>
        <end position="687"/>
    </location>
</feature>
<dbReference type="GO" id="GO:0071555">
    <property type="term" value="P:cell wall organization"/>
    <property type="evidence" value="ECO:0007669"/>
    <property type="project" value="UniProtKB-KW"/>
</dbReference>
<name>N0E4K3_9MICO</name>
<evidence type="ECO:0000256" key="6">
    <source>
        <dbReference type="ARBA" id="ARBA00022960"/>
    </source>
</evidence>
<dbReference type="GO" id="GO:0008360">
    <property type="term" value="P:regulation of cell shape"/>
    <property type="evidence" value="ECO:0007669"/>
    <property type="project" value="UniProtKB-KW"/>
</dbReference>
<dbReference type="InterPro" id="IPR050515">
    <property type="entry name" value="Beta-lactam/transpept"/>
</dbReference>
<evidence type="ECO:0000259" key="11">
    <source>
        <dbReference type="Pfam" id="PF00905"/>
    </source>
</evidence>
<evidence type="ECO:0000256" key="3">
    <source>
        <dbReference type="ARBA" id="ARBA00007171"/>
    </source>
</evidence>
<evidence type="ECO:0000256" key="10">
    <source>
        <dbReference type="ARBA" id="ARBA00023316"/>
    </source>
</evidence>
<dbReference type="Pfam" id="PF00905">
    <property type="entry name" value="Transpeptidase"/>
    <property type="match status" value="1"/>
</dbReference>
<dbReference type="InterPro" id="IPR001460">
    <property type="entry name" value="PCN-bd_Tpept"/>
</dbReference>
<evidence type="ECO:0000259" key="12">
    <source>
        <dbReference type="Pfam" id="PF03717"/>
    </source>
</evidence>
<dbReference type="Pfam" id="PF03717">
    <property type="entry name" value="PBP_dimer"/>
    <property type="match status" value="1"/>
</dbReference>
<dbReference type="STRING" id="1193181.BN10_670010"/>
<keyword evidence="5" id="KW-0812">Transmembrane</keyword>
<dbReference type="eggNOG" id="COG0768">
    <property type="taxonomic scope" value="Bacteria"/>
</dbReference>
<evidence type="ECO:0000256" key="2">
    <source>
        <dbReference type="ARBA" id="ARBA00004236"/>
    </source>
</evidence>
<keyword evidence="14" id="KW-1185">Reference proteome</keyword>
<organism evidence="13 14">
    <name type="scientific">Phycicoccus elongatus Lp2</name>
    <dbReference type="NCBI Taxonomy" id="1193181"/>
    <lineage>
        <taxon>Bacteria</taxon>
        <taxon>Bacillati</taxon>
        <taxon>Actinomycetota</taxon>
        <taxon>Actinomycetes</taxon>
        <taxon>Micrococcales</taxon>
        <taxon>Intrasporangiaceae</taxon>
        <taxon>Phycicoccus</taxon>
    </lineage>
</organism>
<dbReference type="Proteomes" id="UP000013167">
    <property type="component" value="Unassembled WGS sequence"/>
</dbReference>
<evidence type="ECO:0000256" key="8">
    <source>
        <dbReference type="ARBA" id="ARBA00022989"/>
    </source>
</evidence>
<dbReference type="AlphaFoldDB" id="N0E4K3"/>
<dbReference type="Gene3D" id="3.90.1310.10">
    <property type="entry name" value="Penicillin-binding protein 2a (Domain 2)"/>
    <property type="match status" value="1"/>
</dbReference>
<evidence type="ECO:0000256" key="7">
    <source>
        <dbReference type="ARBA" id="ARBA00022984"/>
    </source>
</evidence>
<sequence length="696" mass="72563">MPDGLGVLDRRRRIRPFGRAGTPIRLGGGGQLVAEHRGRLLAVSVVVLVLFAVLVGRLGQVQLVEGADTAAVSAAGTNTRTLPVPAVRGRILDRHGVPLIANTTSLTVTMDRRVFTAQPTRARESLTALAALLHRDPSEVIGRAHLCGEDGAPKPPICWNGSPQVPVPVALDVDPTIALTLLERPDLHPGLGVRTEVARTFPSPDGVNAAQLLGYLGRVTGDEVSGSDGRLGVDDLIGRAGLEEQYDRQLRGTAGAQVVAVDPRGLVLREVRRTDAVPGRDLRTSLDAALQAVAERVLADGIADARSRAEVADSAAAVVLDAGNGQVLASASVPTYDPGVWTGGITAADYARLTDPAAGHPLLSRVTGVTFPPASTIKALSVPAAVRVGDSLTDLHPCPASYQIGDRAFHNFESTAHAPLTYADALRVSCDTVFYDVAYRSWVTQGGLSQRSDDGDPFVMTDRAFGLGSRTGIDLPDEATGSVPGRERKLAAWTAQKDELCKRATTGYPEVAATDPERAAYLQQLAVENCADGYLYRAGDAANLAIGQGELAATPLQMAVVYAAIANGGKIVTPRVGLGLVDPVTRVEEAIAPGPTRSSGLDPAVAEYVAEGLRSVVTGGTAAGVFAGMPEDWPVAGKTGTAEVFGRGDTAWFVSWAPATAPKYVVAVTVSQGGTGAETAAPIARRIHEALRTMTP</sequence>
<dbReference type="GO" id="GO:0005886">
    <property type="term" value="C:plasma membrane"/>
    <property type="evidence" value="ECO:0007669"/>
    <property type="project" value="UniProtKB-SubCell"/>
</dbReference>
<dbReference type="OrthoDB" id="9789078at2"/>
<evidence type="ECO:0000256" key="9">
    <source>
        <dbReference type="ARBA" id="ARBA00023136"/>
    </source>
</evidence>
<keyword evidence="7" id="KW-0573">Peptidoglycan synthesis</keyword>
<keyword evidence="9" id="KW-0472">Membrane</keyword>
<feature type="domain" description="Penicillin-binding protein dimerisation" evidence="12">
    <location>
        <begin position="84"/>
        <end position="271"/>
    </location>
</feature>
<dbReference type="SUPFAM" id="SSF56601">
    <property type="entry name" value="beta-lactamase/transpeptidase-like"/>
    <property type="match status" value="1"/>
</dbReference>
<dbReference type="Gene3D" id="3.40.710.10">
    <property type="entry name" value="DD-peptidase/beta-lactamase superfamily"/>
    <property type="match status" value="1"/>
</dbReference>
<comment type="subcellular location">
    <subcellularLocation>
        <location evidence="2">Cell membrane</location>
    </subcellularLocation>
    <subcellularLocation>
        <location evidence="1">Membrane</location>
        <topology evidence="1">Single-pass membrane protein</topology>
    </subcellularLocation>
</comment>
<evidence type="ECO:0000313" key="14">
    <source>
        <dbReference type="Proteomes" id="UP000013167"/>
    </source>
</evidence>
<dbReference type="GO" id="GO:0009252">
    <property type="term" value="P:peptidoglycan biosynthetic process"/>
    <property type="evidence" value="ECO:0007669"/>
    <property type="project" value="UniProtKB-KW"/>
</dbReference>
<keyword evidence="6" id="KW-0133">Cell shape</keyword>
<proteinExistence type="inferred from homology"/>
<dbReference type="SUPFAM" id="SSF56519">
    <property type="entry name" value="Penicillin binding protein dimerisation domain"/>
    <property type="match status" value="1"/>
</dbReference>
<dbReference type="InterPro" id="IPR036138">
    <property type="entry name" value="PBP_dimer_sf"/>
</dbReference>
<keyword evidence="10" id="KW-0961">Cell wall biogenesis/degradation</keyword>
<evidence type="ECO:0000256" key="5">
    <source>
        <dbReference type="ARBA" id="ARBA00022692"/>
    </source>
</evidence>
<dbReference type="GO" id="GO:0008658">
    <property type="term" value="F:penicillin binding"/>
    <property type="evidence" value="ECO:0007669"/>
    <property type="project" value="InterPro"/>
</dbReference>
<protein>
    <submittedName>
        <fullName evidence="13">Putative penicillin-binding protein</fullName>
    </submittedName>
</protein>
<comment type="similarity">
    <text evidence="3">Belongs to the transpeptidase family.</text>
</comment>
<keyword evidence="8" id="KW-1133">Transmembrane helix</keyword>
<dbReference type="InterPro" id="IPR012338">
    <property type="entry name" value="Beta-lactam/transpept-like"/>
</dbReference>
<keyword evidence="4" id="KW-1003">Cell membrane</keyword>